<name>A0ABT7MQ52_9BACL</name>
<keyword evidence="1" id="KW-0472">Membrane</keyword>
<evidence type="ECO:0000256" key="1">
    <source>
        <dbReference type="SAM" id="Phobius"/>
    </source>
</evidence>
<organism evidence="2 3">
    <name type="scientific">Exiguobacterium mexicanum</name>
    <dbReference type="NCBI Taxonomy" id="340146"/>
    <lineage>
        <taxon>Bacteria</taxon>
        <taxon>Bacillati</taxon>
        <taxon>Bacillota</taxon>
        <taxon>Bacilli</taxon>
        <taxon>Bacillales</taxon>
        <taxon>Bacillales Family XII. Incertae Sedis</taxon>
        <taxon>Exiguobacterium</taxon>
    </lineage>
</organism>
<dbReference type="PANTHER" id="PTHR42867:SF1">
    <property type="entry name" value="MEMBRANE PROTEIN-RELATED"/>
    <property type="match status" value="1"/>
</dbReference>
<dbReference type="InterPro" id="IPR010787">
    <property type="entry name" value="DUF1385"/>
</dbReference>
<keyword evidence="3" id="KW-1185">Reference proteome</keyword>
<protein>
    <submittedName>
        <fullName evidence="2">DUF1385 domain-containing protein</fullName>
    </submittedName>
</protein>
<gene>
    <name evidence="2" type="ORF">QR695_09960</name>
</gene>
<accession>A0ABT7MQ52</accession>
<feature type="transmembrane region" description="Helical" evidence="1">
    <location>
        <begin position="102"/>
        <end position="123"/>
    </location>
</feature>
<dbReference type="Proteomes" id="UP001230807">
    <property type="component" value="Unassembled WGS sequence"/>
</dbReference>
<dbReference type="EMBL" id="JASWER010000007">
    <property type="protein sequence ID" value="MDL5377328.1"/>
    <property type="molecule type" value="Genomic_DNA"/>
</dbReference>
<keyword evidence="1" id="KW-1133">Transmembrane helix</keyword>
<feature type="transmembrane region" description="Helical" evidence="1">
    <location>
        <begin position="143"/>
        <end position="164"/>
    </location>
</feature>
<feature type="transmembrane region" description="Helical" evidence="1">
    <location>
        <begin position="209"/>
        <end position="228"/>
    </location>
</feature>
<evidence type="ECO:0000313" key="3">
    <source>
        <dbReference type="Proteomes" id="UP001230807"/>
    </source>
</evidence>
<comment type="caution">
    <text evidence="2">The sequence shown here is derived from an EMBL/GenBank/DDBJ whole genome shotgun (WGS) entry which is preliminary data.</text>
</comment>
<proteinExistence type="predicted"/>
<sequence>MKTKPMIPVGGQALVEGVMFQGRAESASAIRRKDGSIETFQQPRILVPWVQSLKKIPFLRGVVALYESLKNGSAHMTFASDRYDVDPSEDEATKPEEKKQNILMVVMIAIVGVISYVFGKLIFNVTPALLAAMFQSVPALSGHVIQNLLEGGIKLVLLLSYLYLISLTPLIRRVFQYHGAEHKVINCYESGRPITVDNVRASSRLHYRCGSSFILFTVFVGIGVYMIVPIDPLWVRLVSRIALLPVVIGISFEVLQFTNRFREHRFLSVLGKPGLSLQLLTTREPNDEQIRVAIEAFETWERSELGQPAVQREG</sequence>
<evidence type="ECO:0000313" key="2">
    <source>
        <dbReference type="EMBL" id="MDL5377328.1"/>
    </source>
</evidence>
<dbReference type="PANTHER" id="PTHR42867">
    <property type="entry name" value="MEMBRANE PROTEIN-RELATED"/>
    <property type="match status" value="1"/>
</dbReference>
<dbReference type="Pfam" id="PF07136">
    <property type="entry name" value="DUF1385"/>
    <property type="match status" value="1"/>
</dbReference>
<keyword evidence="1" id="KW-0812">Transmembrane</keyword>
<dbReference type="RefSeq" id="WP_029595268.1">
    <property type="nucleotide sequence ID" value="NZ_CP183077.1"/>
</dbReference>
<reference evidence="2 3" key="1">
    <citation type="submission" date="2023-06" db="EMBL/GenBank/DDBJ databases">
        <title>Influencing factors and mechanism of Cr(VI) reduction by facultative anaerobic Exiguobacterium sp. PY14.</title>
        <authorList>
            <person name="Zou L."/>
        </authorList>
    </citation>
    <scope>NUCLEOTIDE SEQUENCE [LARGE SCALE GENOMIC DNA]</scope>
    <source>
        <strain evidence="2 3">PY14</strain>
    </source>
</reference>
<feature type="transmembrane region" description="Helical" evidence="1">
    <location>
        <begin position="234"/>
        <end position="255"/>
    </location>
</feature>